<dbReference type="GeneID" id="37000599"/>
<evidence type="ECO:0000313" key="7">
    <source>
        <dbReference type="Proteomes" id="UP000244406"/>
    </source>
</evidence>
<dbReference type="RefSeq" id="XP_025338644.1">
    <property type="nucleotide sequence ID" value="XM_025479171.1"/>
</dbReference>
<sequence>MATHFAHGGYARLNNLKAVAKKYASFIGPGIMISVAYMDPGNYSTGVSAGANNRFSLLFFVLISNFMAIFLQSLCIKLGTVTGYDLARCCREYLPRRLNYVMWFFAEIAIIATDVAEVIGSAIALNILLRIPLPAGVVITIVDVLVVLAAYKSDQPSANFIRFFEYAVAVLVIGVVSCFVALLAYLPRETTPVGLVFRGFVPSKEMTENGGLSIATSIIGATVMIHSLFLGSGIVQPRLRDGVYRGKDLTIEEKLTEYIEKEYKPSFAAIKYCYKYSVIELVVTLMTFAVFVNAAILIVAGGSLYDTPQASGADLYAIHDLLSKILAPVAGTIFMLALLLSGQSAGIVCTIAGQMVSEGHLNWTCKPWIRRLATRAISIVPCLIISVCIGRPALSAALNVSQIVISLLLPPLMMPLIYFTCNKKIMRVEKVKNNAIVSSTGNGESEEQISEESDATEYHQMENSWVTSIFLVVIWLFVSGLNIYSIISMAQTGIYSA</sequence>
<feature type="transmembrane region" description="Helical" evidence="5">
    <location>
        <begin position="100"/>
        <end position="125"/>
    </location>
</feature>
<evidence type="ECO:0000256" key="5">
    <source>
        <dbReference type="SAM" id="Phobius"/>
    </source>
</evidence>
<evidence type="ECO:0000256" key="2">
    <source>
        <dbReference type="ARBA" id="ARBA00022692"/>
    </source>
</evidence>
<dbReference type="NCBIfam" id="TIGR01197">
    <property type="entry name" value="nramp"/>
    <property type="match status" value="1"/>
</dbReference>
<feature type="transmembrane region" description="Helical" evidence="5">
    <location>
        <begin position="281"/>
        <end position="305"/>
    </location>
</feature>
<gene>
    <name evidence="6" type="ORF">CXQ87_000597</name>
</gene>
<dbReference type="GO" id="GO:0034755">
    <property type="term" value="P:iron ion transmembrane transport"/>
    <property type="evidence" value="ECO:0007669"/>
    <property type="project" value="TreeGrafter"/>
</dbReference>
<dbReference type="VEuPathDB" id="FungiDB:CXQ87_000597"/>
<evidence type="ECO:0000256" key="3">
    <source>
        <dbReference type="ARBA" id="ARBA00022989"/>
    </source>
</evidence>
<keyword evidence="4 5" id="KW-0472">Membrane</keyword>
<dbReference type="EMBL" id="PKFP01000008">
    <property type="protein sequence ID" value="PVH17704.1"/>
    <property type="molecule type" value="Genomic_DNA"/>
</dbReference>
<feature type="transmembrane region" description="Helical" evidence="5">
    <location>
        <begin position="465"/>
        <end position="487"/>
    </location>
</feature>
<dbReference type="GO" id="GO:0030026">
    <property type="term" value="P:intracellular manganese ion homeostasis"/>
    <property type="evidence" value="ECO:0007669"/>
    <property type="project" value="TreeGrafter"/>
</dbReference>
<feature type="transmembrane region" description="Helical" evidence="5">
    <location>
        <begin position="400"/>
        <end position="421"/>
    </location>
</feature>
<feature type="transmembrane region" description="Helical" evidence="5">
    <location>
        <begin position="20"/>
        <end position="37"/>
    </location>
</feature>
<comment type="subcellular location">
    <subcellularLocation>
        <location evidence="1">Membrane</location>
        <topology evidence="1">Multi-pass membrane protein</topology>
    </subcellularLocation>
</comment>
<feature type="transmembrane region" description="Helical" evidence="5">
    <location>
        <begin position="57"/>
        <end position="79"/>
    </location>
</feature>
<feature type="transmembrane region" description="Helical" evidence="5">
    <location>
        <begin position="325"/>
        <end position="351"/>
    </location>
</feature>
<reference evidence="6 7" key="1">
    <citation type="submission" date="2017-12" db="EMBL/GenBank/DDBJ databases">
        <title>Genome Sequence of the Amphotericin B-resistant Candida duobushaemulonii strain, B09383.</title>
        <authorList>
            <person name="Chow N.A."/>
            <person name="Gade L."/>
            <person name="Batra D."/>
            <person name="Rowe L.A."/>
            <person name="Loparev V.N."/>
            <person name="Litvintseva A.P."/>
        </authorList>
    </citation>
    <scope>NUCLEOTIDE SEQUENCE [LARGE SCALE GENOMIC DNA]</scope>
    <source>
        <strain evidence="6 7">B09383</strain>
    </source>
</reference>
<accession>A0A2V1AJA7</accession>
<dbReference type="PANTHER" id="PTHR11706">
    <property type="entry name" value="SOLUTE CARRIER PROTEIN FAMILY 11 MEMBER"/>
    <property type="match status" value="1"/>
</dbReference>
<feature type="transmembrane region" description="Helical" evidence="5">
    <location>
        <begin position="131"/>
        <end position="151"/>
    </location>
</feature>
<dbReference type="GO" id="GO:0005384">
    <property type="term" value="F:manganese ion transmembrane transporter activity"/>
    <property type="evidence" value="ECO:0007669"/>
    <property type="project" value="TreeGrafter"/>
</dbReference>
<dbReference type="AlphaFoldDB" id="A0A2V1AJA7"/>
<dbReference type="GO" id="GO:0005886">
    <property type="term" value="C:plasma membrane"/>
    <property type="evidence" value="ECO:0007669"/>
    <property type="project" value="TreeGrafter"/>
</dbReference>
<dbReference type="PRINTS" id="PR00447">
    <property type="entry name" value="NATRESASSCMP"/>
</dbReference>
<dbReference type="Proteomes" id="UP000244406">
    <property type="component" value="Unassembled WGS sequence"/>
</dbReference>
<protein>
    <submittedName>
        <fullName evidence="6">Uncharacterized protein</fullName>
    </submittedName>
</protein>
<feature type="transmembrane region" description="Helical" evidence="5">
    <location>
        <begin position="163"/>
        <end position="186"/>
    </location>
</feature>
<evidence type="ECO:0000256" key="1">
    <source>
        <dbReference type="ARBA" id="ARBA00004141"/>
    </source>
</evidence>
<feature type="transmembrane region" description="Helical" evidence="5">
    <location>
        <begin position="212"/>
        <end position="235"/>
    </location>
</feature>
<keyword evidence="3 5" id="KW-1133">Transmembrane helix</keyword>
<evidence type="ECO:0000313" key="6">
    <source>
        <dbReference type="EMBL" id="PVH17704.1"/>
    </source>
</evidence>
<dbReference type="Pfam" id="PF01566">
    <property type="entry name" value="Nramp"/>
    <property type="match status" value="1"/>
</dbReference>
<comment type="caution">
    <text evidence="6">The sequence shown here is derived from an EMBL/GenBank/DDBJ whole genome shotgun (WGS) entry which is preliminary data.</text>
</comment>
<organism evidence="6 7">
    <name type="scientific">Candidozyma duobushaemuli</name>
    <dbReference type="NCBI Taxonomy" id="1231522"/>
    <lineage>
        <taxon>Eukaryota</taxon>
        <taxon>Fungi</taxon>
        <taxon>Dikarya</taxon>
        <taxon>Ascomycota</taxon>
        <taxon>Saccharomycotina</taxon>
        <taxon>Pichiomycetes</taxon>
        <taxon>Metschnikowiaceae</taxon>
        <taxon>Candidozyma</taxon>
    </lineage>
</organism>
<dbReference type="InterPro" id="IPR001046">
    <property type="entry name" value="NRAMP_fam"/>
</dbReference>
<dbReference type="GO" id="GO:0015086">
    <property type="term" value="F:cadmium ion transmembrane transporter activity"/>
    <property type="evidence" value="ECO:0007669"/>
    <property type="project" value="TreeGrafter"/>
</dbReference>
<keyword evidence="2 5" id="KW-0812">Transmembrane</keyword>
<dbReference type="NCBIfam" id="NF037982">
    <property type="entry name" value="Nramp_1"/>
    <property type="match status" value="1"/>
</dbReference>
<feature type="transmembrane region" description="Helical" evidence="5">
    <location>
        <begin position="372"/>
        <end position="394"/>
    </location>
</feature>
<keyword evidence="7" id="KW-1185">Reference proteome</keyword>
<proteinExistence type="predicted"/>
<dbReference type="PANTHER" id="PTHR11706:SF101">
    <property type="entry name" value="MANGANESE TRANSPORTER SMF1"/>
    <property type="match status" value="1"/>
</dbReference>
<evidence type="ECO:0000256" key="4">
    <source>
        <dbReference type="ARBA" id="ARBA00023136"/>
    </source>
</evidence>
<name>A0A2V1AJA7_9ASCO</name>